<dbReference type="PANTHER" id="PTHR11861:SF1">
    <property type="entry name" value="MELANOCYTE PROTEIN PMEL"/>
    <property type="match status" value="1"/>
</dbReference>
<sequence>MRTALVVLALTLSALTVAEAKTRFSRYRSWNSRMYPVWRDDDPRYKNCWKGGPVTFDVRNDAPTLTGAKATFNIDVGFPPNQTLLPDGQVVWAKNCTVDGTQYQQGQPVYPERNSPDEWSGVFPDGTPYTGNTGRKPRYIYVWKTWGRYWQVADGPSSLLSIGTDNVPLGSYNMEVVIYHCRGKDRFIPLGYASTQFSIIDQIPFRVSLSQVNDLNQNDQSFVQNRAVSFSVDLHDPSQYLSGSDVTFTWDFGDNSGTLISRENMVTHTYLAAGSFRPQVVLMASIPNTCDPDPTIGGATAEPTLPPVDPDTTGRNPGQLAAFLLQPDCTGGDTSVTPDISLAVPASAAAPAAEGTATGTDAAAGTDAATVDAAAAADATTVDAATTGDAATVDAAADAATVDAAAAADTATVDAAAADAAETVDAAAADAATVDAGAAADAAAVDAAAADAATVDAADAADAAVVDAAVGTEVAAAAAAPTIPAAAADAVAAVATVATNVAADAVTVANAAAAVAATVANAAAAAGITVANAAAADAVTVANAAAAAAADAAAAAEAAAADAAAAAAAAAAGAINVDAAVAADATADATVAAADTAAAAEEPAAPEDGATVAPLVEAAAEGAAVDLAATVLPEAPAAEDAAVVDAAVATEAAAVVAVVPVADEAELAVNANDVAATEAAVIVAATPDENEVALNALTAVPVPPTAAAAAVNEIGAQVEVEVGTEAAQMALVVAKRQAPEMPADNGCNIVRYGSFSTELQIVQGIENVEIVEVNNVVTLSTEVDQNAVDLTVTCQGSMPSEVCTVISDADCATPVQTMCNAVAPDPDCQMVLRQFFNDTGVFCINVSLTNEVSLAMTSARVSVTVGSASSAGGAVGVVMGMLVLACVAGVLALAYRRFKQYRPLSEDSADSPLGSSGRTSVPLLLWNLLSRQSAGESRPLLQGRVV</sequence>
<dbReference type="Pfam" id="PF26141">
    <property type="entry name" value="PMEL_NMB_N"/>
    <property type="match status" value="1"/>
</dbReference>
<dbReference type="InterPro" id="IPR035986">
    <property type="entry name" value="PKD_dom_sf"/>
</dbReference>
<keyword evidence="5" id="KW-1133">Transmembrane helix</keyword>
<dbReference type="AlphaFoldDB" id="A0ABD1JWV9"/>
<dbReference type="PANTHER" id="PTHR11861">
    <property type="entry name" value="MELANOCYTE PROTEIN PMEL 17-RELATED"/>
    <property type="match status" value="1"/>
</dbReference>
<feature type="chain" id="PRO_5044816856" description="PKD domain-containing protein" evidence="6">
    <location>
        <begin position="21"/>
        <end position="946"/>
    </location>
</feature>
<dbReference type="FunFam" id="2.60.40.10:FF:001512">
    <property type="entry name" value="Premelanosome protein a"/>
    <property type="match status" value="1"/>
</dbReference>
<evidence type="ECO:0000256" key="2">
    <source>
        <dbReference type="ARBA" id="ARBA00023180"/>
    </source>
</evidence>
<feature type="transmembrane region" description="Helical" evidence="5">
    <location>
        <begin position="871"/>
        <end position="895"/>
    </location>
</feature>
<evidence type="ECO:0000259" key="7">
    <source>
        <dbReference type="PROSITE" id="PS50093"/>
    </source>
</evidence>
<evidence type="ECO:0000256" key="1">
    <source>
        <dbReference type="ARBA" id="ARBA00022729"/>
    </source>
</evidence>
<name>A0ABD1JWV9_9TELE</name>
<gene>
    <name evidence="8" type="ORF">ACEWY4_013625</name>
</gene>
<dbReference type="InterPro" id="IPR000601">
    <property type="entry name" value="PKD_dom"/>
</dbReference>
<feature type="region of interest" description="Disordered" evidence="4">
    <location>
        <begin position="295"/>
        <end position="318"/>
    </location>
</feature>
<comment type="caution">
    <text evidence="8">The sequence shown here is derived from an EMBL/GenBank/DDBJ whole genome shotgun (WGS) entry which is preliminary data.</text>
</comment>
<dbReference type="InterPro" id="IPR022409">
    <property type="entry name" value="PKD/Chitinase_dom"/>
</dbReference>
<dbReference type="InterPro" id="IPR013783">
    <property type="entry name" value="Ig-like_fold"/>
</dbReference>
<dbReference type="SMART" id="SM00089">
    <property type="entry name" value="PKD"/>
    <property type="match status" value="1"/>
</dbReference>
<accession>A0ABD1JWV9</accession>
<dbReference type="CDD" id="cd00146">
    <property type="entry name" value="PKD"/>
    <property type="match status" value="1"/>
</dbReference>
<dbReference type="PROSITE" id="PS50093">
    <property type="entry name" value="PKD"/>
    <property type="match status" value="1"/>
</dbReference>
<dbReference type="Proteomes" id="UP001591681">
    <property type="component" value="Unassembled WGS sequence"/>
</dbReference>
<feature type="signal peptide" evidence="6">
    <location>
        <begin position="1"/>
        <end position="20"/>
    </location>
</feature>
<keyword evidence="5" id="KW-0812">Transmembrane</keyword>
<evidence type="ECO:0000256" key="6">
    <source>
        <dbReference type="SAM" id="SignalP"/>
    </source>
</evidence>
<dbReference type="Gene3D" id="2.60.40.10">
    <property type="entry name" value="Immunoglobulins"/>
    <property type="match status" value="1"/>
</dbReference>
<dbReference type="Pfam" id="PF20433">
    <property type="entry name" value="PKAT_KLD"/>
    <property type="match status" value="1"/>
</dbReference>
<dbReference type="SUPFAM" id="SSF49299">
    <property type="entry name" value="PKD domain"/>
    <property type="match status" value="1"/>
</dbReference>
<feature type="domain" description="PKD" evidence="7">
    <location>
        <begin position="242"/>
        <end position="276"/>
    </location>
</feature>
<evidence type="ECO:0000313" key="9">
    <source>
        <dbReference type="Proteomes" id="UP001591681"/>
    </source>
</evidence>
<dbReference type="Pfam" id="PF00801">
    <property type="entry name" value="PKD"/>
    <property type="match status" value="1"/>
</dbReference>
<dbReference type="EMBL" id="JBHFQA010000011">
    <property type="protein sequence ID" value="KAL2091362.1"/>
    <property type="molecule type" value="Genomic_DNA"/>
</dbReference>
<evidence type="ECO:0000256" key="5">
    <source>
        <dbReference type="SAM" id="Phobius"/>
    </source>
</evidence>
<evidence type="ECO:0000313" key="8">
    <source>
        <dbReference type="EMBL" id="KAL2091362.1"/>
    </source>
</evidence>
<keyword evidence="5" id="KW-0472">Membrane</keyword>
<keyword evidence="2" id="KW-0325">Glycoprotein</keyword>
<reference evidence="8 9" key="1">
    <citation type="submission" date="2024-09" db="EMBL/GenBank/DDBJ databases">
        <title>A chromosome-level genome assembly of Gray's grenadier anchovy, Coilia grayii.</title>
        <authorList>
            <person name="Fu Z."/>
        </authorList>
    </citation>
    <scope>NUCLEOTIDE SEQUENCE [LARGE SCALE GENOMIC DNA]</scope>
    <source>
        <strain evidence="8">G4</strain>
        <tissue evidence="8">Muscle</tissue>
    </source>
</reference>
<dbReference type="InterPro" id="IPR045219">
    <property type="entry name" value="PKAT"/>
</dbReference>
<comment type="similarity">
    <text evidence="3">Belongs to the PMEL/NMB family.</text>
</comment>
<feature type="region of interest" description="Disordered" evidence="4">
    <location>
        <begin position="104"/>
        <end position="127"/>
    </location>
</feature>
<evidence type="ECO:0000256" key="3">
    <source>
        <dbReference type="ARBA" id="ARBA00025776"/>
    </source>
</evidence>
<protein>
    <recommendedName>
        <fullName evidence="7">PKD domain-containing protein</fullName>
    </recommendedName>
</protein>
<dbReference type="InterPro" id="IPR046846">
    <property type="entry name" value="PKAT_KLD"/>
</dbReference>
<evidence type="ECO:0000256" key="4">
    <source>
        <dbReference type="SAM" id="MobiDB-lite"/>
    </source>
</evidence>
<proteinExistence type="inferred from homology"/>
<organism evidence="8 9">
    <name type="scientific">Coilia grayii</name>
    <name type="common">Gray's grenadier anchovy</name>
    <dbReference type="NCBI Taxonomy" id="363190"/>
    <lineage>
        <taxon>Eukaryota</taxon>
        <taxon>Metazoa</taxon>
        <taxon>Chordata</taxon>
        <taxon>Craniata</taxon>
        <taxon>Vertebrata</taxon>
        <taxon>Euteleostomi</taxon>
        <taxon>Actinopterygii</taxon>
        <taxon>Neopterygii</taxon>
        <taxon>Teleostei</taxon>
        <taxon>Clupei</taxon>
        <taxon>Clupeiformes</taxon>
        <taxon>Clupeoidei</taxon>
        <taxon>Engraulidae</taxon>
        <taxon>Coilinae</taxon>
        <taxon>Coilia</taxon>
    </lineage>
</organism>
<keyword evidence="1 6" id="KW-0732">Signal</keyword>
<dbReference type="InterPro" id="IPR059017">
    <property type="entry name" value="PMEL_NMB_N"/>
</dbReference>
<keyword evidence="9" id="KW-1185">Reference proteome</keyword>